<gene>
    <name evidence="1" type="ORF">GCM10023185_32260</name>
</gene>
<dbReference type="InterPro" id="IPR037107">
    <property type="entry name" value="Put_OMP_sf"/>
</dbReference>
<accession>A0ABP8IMN4</accession>
<dbReference type="Proteomes" id="UP001501153">
    <property type="component" value="Unassembled WGS sequence"/>
</dbReference>
<protein>
    <submittedName>
        <fullName evidence="1">Lipid A deacylase LpxR family protein</fullName>
    </submittedName>
</protein>
<evidence type="ECO:0000313" key="2">
    <source>
        <dbReference type="Proteomes" id="UP001501153"/>
    </source>
</evidence>
<reference evidence="2" key="1">
    <citation type="journal article" date="2019" name="Int. J. Syst. Evol. Microbiol.">
        <title>The Global Catalogue of Microorganisms (GCM) 10K type strain sequencing project: providing services to taxonomists for standard genome sequencing and annotation.</title>
        <authorList>
            <consortium name="The Broad Institute Genomics Platform"/>
            <consortium name="The Broad Institute Genome Sequencing Center for Infectious Disease"/>
            <person name="Wu L."/>
            <person name="Ma J."/>
        </authorList>
    </citation>
    <scope>NUCLEOTIDE SEQUENCE [LARGE SCALE GENOMIC DNA]</scope>
    <source>
        <strain evidence="2">JCM 17923</strain>
    </source>
</reference>
<name>A0ABP8IMN4_9BACT</name>
<dbReference type="InterPro" id="IPR018707">
    <property type="entry name" value="LpxR"/>
</dbReference>
<proteinExistence type="predicted"/>
<dbReference type="Gene3D" id="2.40.128.140">
    <property type="entry name" value="Outer membrane protein"/>
    <property type="match status" value="1"/>
</dbReference>
<dbReference type="EMBL" id="BAABGZ010000068">
    <property type="protein sequence ID" value="GAA4363483.1"/>
    <property type="molecule type" value="Genomic_DNA"/>
</dbReference>
<dbReference type="RefSeq" id="WP_345237137.1">
    <property type="nucleotide sequence ID" value="NZ_BAABGZ010000068.1"/>
</dbReference>
<evidence type="ECO:0000313" key="1">
    <source>
        <dbReference type="EMBL" id="GAA4363483.1"/>
    </source>
</evidence>
<dbReference type="Pfam" id="PF09982">
    <property type="entry name" value="LpxR"/>
    <property type="match status" value="1"/>
</dbReference>
<sequence>MGLLGLFNNCPAQAAPATDTTKVQLSSDRLISYTFANDAFFRTDYYFTQGMSLTLVLPALSRLPTRHVLPGPREGTLSHYGLKILYDGFTPLRIQDPDIRYGDRPYASYIYATFFHAQTSGARRWRLSSGLQLGVIGPAAGAKGFQTAVHRWLAAPTPRGWDYQVQNDLVLGYELGGERQLLAIGSAAEVVGTAGAALSTMRSYGSGGLLLRLGRFNPYFETMTGVAAAENRGGLRRLQLYTELRAEARAVGYDATLQGGLLNRDSPYTLPAGAVRRGVLQGAAAAVLAYQGFSVRTVAGWVSPEFAGARHHAWGQLDVRVAF</sequence>
<keyword evidence="2" id="KW-1185">Reference proteome</keyword>
<comment type="caution">
    <text evidence="1">The sequence shown here is derived from an EMBL/GenBank/DDBJ whole genome shotgun (WGS) entry which is preliminary data.</text>
</comment>
<organism evidence="1 2">
    <name type="scientific">Hymenobacter saemangeumensis</name>
    <dbReference type="NCBI Taxonomy" id="1084522"/>
    <lineage>
        <taxon>Bacteria</taxon>
        <taxon>Pseudomonadati</taxon>
        <taxon>Bacteroidota</taxon>
        <taxon>Cytophagia</taxon>
        <taxon>Cytophagales</taxon>
        <taxon>Hymenobacteraceae</taxon>
        <taxon>Hymenobacter</taxon>
    </lineage>
</organism>